<keyword evidence="1" id="KW-0472">Membrane</keyword>
<evidence type="ECO:0000256" key="1">
    <source>
        <dbReference type="SAM" id="Phobius"/>
    </source>
</evidence>
<dbReference type="InterPro" id="IPR016024">
    <property type="entry name" value="ARM-type_fold"/>
</dbReference>
<dbReference type="AlphaFoldDB" id="A0A2S3I010"/>
<dbReference type="Gramene" id="PAN33519">
    <property type="protein sequence ID" value="PAN33519"/>
    <property type="gene ID" value="PAHAL_6G031700"/>
</dbReference>
<accession>A0A2S3I010</accession>
<feature type="transmembrane region" description="Helical" evidence="1">
    <location>
        <begin position="383"/>
        <end position="406"/>
    </location>
</feature>
<keyword evidence="1" id="KW-0812">Transmembrane</keyword>
<dbReference type="Gene3D" id="1.25.10.10">
    <property type="entry name" value="Leucine-rich Repeat Variant"/>
    <property type="match status" value="2"/>
</dbReference>
<feature type="transmembrane region" description="Helical" evidence="1">
    <location>
        <begin position="358"/>
        <end position="376"/>
    </location>
</feature>
<feature type="transmembrane region" description="Helical" evidence="1">
    <location>
        <begin position="60"/>
        <end position="82"/>
    </location>
</feature>
<feature type="transmembrane region" description="Helical" evidence="1">
    <location>
        <begin position="172"/>
        <end position="192"/>
    </location>
</feature>
<sequence>MPTTPSDDGRIVIAVDPITALVDAGGGDDAQQSESSVSEVLQSETISADMVRKKLKKLDVIMFCVAALEWAGNAVGTLGFLWATVVMLGGFCSLLSRLDFWFSAIMVFIEGSRVFIRDDASVNQWLFGSTSAFRWENFSGDRMFGMSDKEKVFAMMVGVNISLTPVETRPEMVAGILKVVVLVISLSLLIFMKRWMGSKWSDACTVYCLSVLGLSSIGGAAGVLKLGLHYTKRSKANRVVSVLKVIGILAAWLGATGLLALLAILIMAFMAFVPSMRKTVPLLCLDIIIASGLSCLPFLQAVFGSFYRFFSTSVTLALLVLSSENLRGEEDDSSLSRSHSGQYNSPCGLLLKVLDKTILPILFLWSVVFPVLGISLKISFYMLFSVIAALLLANLQIPVAFLQILLSIMRLRSLLGHHNHDYRPLPKDASPNLVPSIVVFFMLELCQGSSYILATILGLISLFRRRSLARDLGFKRWAENAVDLYCHKAYEARKEKGLFPSNNSMPSLTSLAIESLDSTSTEMQIAGLHVLDNFLERFDHTSKEVLIAEITYAVPTLIDMLGSSSTSKDIRLLAAKIIEKLSDRLKISEFPSMVKLIPSLLERQPYALVGLSILQKLVCNPDNCAEIAKDATNIITKIRGFISYVEDEENSYGHQRVIGVYYSAFKFLRRLAIIGGKTGARFRQQLLENPFLLNRLKRMLDCEPVMDIVAKLALDEAARQEIGGTHSIMRKLMDSFLRSDNNDRSLQLAAGEALGNLTIMSTDNCLAILFAGKDHNLIEKLINMLKDEYYICVAANLLHNLCANSRDKLIDLDAKVHLESALPKVMELIRTKEGEQLEAALCIASQIGYVIPEYFAQVLEPDIDAASAEKLVEKLVVTLKSNMEPCLKYPRIRRVLVEVVISTVVLCPGYIKIFRAKGAKDALDMVKGTPSRLEKYRVFLDGEGVVAESLPMRDLVDKAKRLIDQPTSTPGCGASEFKCPMDQR</sequence>
<dbReference type="InterPro" id="IPR011989">
    <property type="entry name" value="ARM-like"/>
</dbReference>
<dbReference type="PANTHER" id="PTHR33115:SF43">
    <property type="entry name" value="BLE2 PROTEIN"/>
    <property type="match status" value="1"/>
</dbReference>
<feature type="transmembrane region" description="Helical" evidence="1">
    <location>
        <begin position="245"/>
        <end position="273"/>
    </location>
</feature>
<keyword evidence="1" id="KW-1133">Transmembrane helix</keyword>
<gene>
    <name evidence="2" type="ORF">PAHAL_6G031700</name>
</gene>
<dbReference type="SUPFAM" id="SSF48371">
    <property type="entry name" value="ARM repeat"/>
    <property type="match status" value="1"/>
</dbReference>
<proteinExistence type="predicted"/>
<dbReference type="Proteomes" id="UP000243499">
    <property type="component" value="Chromosome 6"/>
</dbReference>
<evidence type="ECO:0000313" key="2">
    <source>
        <dbReference type="EMBL" id="PAN33519.2"/>
    </source>
</evidence>
<feature type="transmembrane region" description="Helical" evidence="1">
    <location>
        <begin position="204"/>
        <end position="224"/>
    </location>
</feature>
<reference evidence="2" key="1">
    <citation type="submission" date="2018-04" db="EMBL/GenBank/DDBJ databases">
        <title>WGS assembly of Panicum hallii.</title>
        <authorList>
            <person name="Lovell J."/>
            <person name="Jenkins J."/>
            <person name="Lowry D."/>
            <person name="Mamidi S."/>
            <person name="Sreedasyam A."/>
            <person name="Weng X."/>
            <person name="Barry K."/>
            <person name="Bonette J."/>
            <person name="Campitelli B."/>
            <person name="Daum C."/>
            <person name="Gordon S."/>
            <person name="Gould B."/>
            <person name="Lipzen A."/>
            <person name="Macqueen A."/>
            <person name="Palacio-Mejia J."/>
            <person name="Plott C."/>
            <person name="Shakirov E."/>
            <person name="Shu S."/>
            <person name="Yoshinaga Y."/>
            <person name="Zane M."/>
            <person name="Rokhsar D."/>
            <person name="Grimwood J."/>
            <person name="Schmutz J."/>
            <person name="Juenger T."/>
        </authorList>
    </citation>
    <scope>NUCLEOTIDE SEQUENCE [LARGE SCALE GENOMIC DNA]</scope>
    <source>
        <strain evidence="2">FIL2</strain>
    </source>
</reference>
<dbReference type="EMBL" id="CM008051">
    <property type="protein sequence ID" value="PAN33519.2"/>
    <property type="molecule type" value="Genomic_DNA"/>
</dbReference>
<dbReference type="PANTHER" id="PTHR33115">
    <property type="entry name" value="ARM REPEAT SUPERFAMILY PROTEIN"/>
    <property type="match status" value="1"/>
</dbReference>
<organism evidence="2">
    <name type="scientific">Panicum hallii</name>
    <dbReference type="NCBI Taxonomy" id="206008"/>
    <lineage>
        <taxon>Eukaryota</taxon>
        <taxon>Viridiplantae</taxon>
        <taxon>Streptophyta</taxon>
        <taxon>Embryophyta</taxon>
        <taxon>Tracheophyta</taxon>
        <taxon>Spermatophyta</taxon>
        <taxon>Magnoliopsida</taxon>
        <taxon>Liliopsida</taxon>
        <taxon>Poales</taxon>
        <taxon>Poaceae</taxon>
        <taxon>PACMAD clade</taxon>
        <taxon>Panicoideae</taxon>
        <taxon>Panicodae</taxon>
        <taxon>Paniceae</taxon>
        <taxon>Panicinae</taxon>
        <taxon>Panicum</taxon>
        <taxon>Panicum sect. Panicum</taxon>
    </lineage>
</organism>
<feature type="transmembrane region" description="Helical" evidence="1">
    <location>
        <begin position="279"/>
        <end position="299"/>
    </location>
</feature>
<name>A0A2S3I010_9POAL</name>
<protein>
    <submittedName>
        <fullName evidence="2">Uncharacterized protein</fullName>
    </submittedName>
</protein>